<reference evidence="2 3" key="2">
    <citation type="submission" date="2020-08" db="EMBL/GenBank/DDBJ databases">
        <title>The Agave Microbiome: Exploring the role of microbial communities in plant adaptations to desert environments.</title>
        <authorList>
            <person name="Partida-Martinez L.P."/>
        </authorList>
    </citation>
    <scope>NUCLEOTIDE SEQUENCE [LARGE SCALE GENOMIC DNA]</scope>
    <source>
        <strain evidence="2 3">AT2.17</strain>
    </source>
</reference>
<name>A0A7Y9KTF6_9ACTN</name>
<sequence>MPSWEIVVFIVAAVVAGGLSMGGVTLVYFLDQWREHPEPPDRRAAKGETGGA</sequence>
<dbReference type="EMBL" id="JACCBW010000005">
    <property type="protein sequence ID" value="NYE38609.1"/>
    <property type="molecule type" value="Genomic_DNA"/>
</dbReference>
<evidence type="ECO:0000256" key="1">
    <source>
        <dbReference type="SAM" id="Phobius"/>
    </source>
</evidence>
<keyword evidence="1" id="KW-0812">Transmembrane</keyword>
<keyword evidence="1" id="KW-1133">Transmembrane helix</keyword>
<dbReference type="RefSeq" id="WP_179621246.1">
    <property type="nucleotide sequence ID" value="NZ_JACCBW010000005.1"/>
</dbReference>
<proteinExistence type="predicted"/>
<feature type="transmembrane region" description="Helical" evidence="1">
    <location>
        <begin position="6"/>
        <end position="30"/>
    </location>
</feature>
<gene>
    <name evidence="2" type="ORF">F4692_003759</name>
</gene>
<reference evidence="2 3" key="1">
    <citation type="submission" date="2020-07" db="EMBL/GenBank/DDBJ databases">
        <authorList>
            <person name="Partida-Martinez L."/>
            <person name="Huntemann M."/>
            <person name="Clum A."/>
            <person name="Wang J."/>
            <person name="Palaniappan K."/>
            <person name="Ritter S."/>
            <person name="Chen I.-M."/>
            <person name="Stamatis D."/>
            <person name="Reddy T."/>
            <person name="O'Malley R."/>
            <person name="Daum C."/>
            <person name="Shapiro N."/>
            <person name="Ivanova N."/>
            <person name="Kyrpides N."/>
            <person name="Woyke T."/>
        </authorList>
    </citation>
    <scope>NUCLEOTIDE SEQUENCE [LARGE SCALE GENOMIC DNA]</scope>
    <source>
        <strain evidence="2 3">AT2.17</strain>
    </source>
</reference>
<organism evidence="2 3">
    <name type="scientific">Nocardioides cavernae</name>
    <dbReference type="NCBI Taxonomy" id="1921566"/>
    <lineage>
        <taxon>Bacteria</taxon>
        <taxon>Bacillati</taxon>
        <taxon>Actinomycetota</taxon>
        <taxon>Actinomycetes</taxon>
        <taxon>Propionibacteriales</taxon>
        <taxon>Nocardioidaceae</taxon>
        <taxon>Nocardioides</taxon>
    </lineage>
</organism>
<accession>A0A7Y9KTF6</accession>
<keyword evidence="3" id="KW-1185">Reference proteome</keyword>
<keyword evidence="1" id="KW-0472">Membrane</keyword>
<dbReference type="AlphaFoldDB" id="A0A7Y9KTF6"/>
<protein>
    <submittedName>
        <fullName evidence="2">Uncharacterized protein</fullName>
    </submittedName>
</protein>
<evidence type="ECO:0000313" key="2">
    <source>
        <dbReference type="EMBL" id="NYE38609.1"/>
    </source>
</evidence>
<dbReference type="Proteomes" id="UP000549911">
    <property type="component" value="Unassembled WGS sequence"/>
</dbReference>
<evidence type="ECO:0000313" key="3">
    <source>
        <dbReference type="Proteomes" id="UP000549911"/>
    </source>
</evidence>
<comment type="caution">
    <text evidence="2">The sequence shown here is derived from an EMBL/GenBank/DDBJ whole genome shotgun (WGS) entry which is preliminary data.</text>
</comment>